<gene>
    <name evidence="1" type="ORF">E2C01_049932</name>
</gene>
<proteinExistence type="predicted"/>
<evidence type="ECO:0000313" key="1">
    <source>
        <dbReference type="EMBL" id="MPC55983.1"/>
    </source>
</evidence>
<keyword evidence="2" id="KW-1185">Reference proteome</keyword>
<dbReference type="AlphaFoldDB" id="A0A5B7GF63"/>
<reference evidence="1 2" key="1">
    <citation type="submission" date="2019-05" db="EMBL/GenBank/DDBJ databases">
        <title>Another draft genome of Portunus trituberculatus and its Hox gene families provides insights of decapod evolution.</title>
        <authorList>
            <person name="Jeong J.-H."/>
            <person name="Song I."/>
            <person name="Kim S."/>
            <person name="Choi T."/>
            <person name="Kim D."/>
            <person name="Ryu S."/>
            <person name="Kim W."/>
        </authorList>
    </citation>
    <scope>NUCLEOTIDE SEQUENCE [LARGE SCALE GENOMIC DNA]</scope>
    <source>
        <tissue evidence="1">Muscle</tissue>
    </source>
</reference>
<comment type="caution">
    <text evidence="1">The sequence shown here is derived from an EMBL/GenBank/DDBJ whole genome shotgun (WGS) entry which is preliminary data.</text>
</comment>
<sequence>MKEDTHTHLAELPASAQEDVLLIHEDFLGVAGYSGSQSSTRSSRRICSRPACTWVLYSLLHNPHLVCVSPGKKCDECANWSCYKVRATFKYQCSLGHKKVVNTKYRCKSDDPLLQLNIPRDLGSLSPNTVPHPVQEVGGLMILRGLCNFVSPTTDPPLSALPSSSEGSSVSHLPRVLMQKGVCNHTKSGRQGGPSGD</sequence>
<protein>
    <submittedName>
        <fullName evidence="1">Uncharacterized protein</fullName>
    </submittedName>
</protein>
<name>A0A5B7GF63_PORTR</name>
<dbReference type="EMBL" id="VSRR010013600">
    <property type="protein sequence ID" value="MPC55983.1"/>
    <property type="molecule type" value="Genomic_DNA"/>
</dbReference>
<dbReference type="Proteomes" id="UP000324222">
    <property type="component" value="Unassembled WGS sequence"/>
</dbReference>
<evidence type="ECO:0000313" key="2">
    <source>
        <dbReference type="Proteomes" id="UP000324222"/>
    </source>
</evidence>
<accession>A0A5B7GF63</accession>
<organism evidence="1 2">
    <name type="scientific">Portunus trituberculatus</name>
    <name type="common">Swimming crab</name>
    <name type="synonym">Neptunus trituberculatus</name>
    <dbReference type="NCBI Taxonomy" id="210409"/>
    <lineage>
        <taxon>Eukaryota</taxon>
        <taxon>Metazoa</taxon>
        <taxon>Ecdysozoa</taxon>
        <taxon>Arthropoda</taxon>
        <taxon>Crustacea</taxon>
        <taxon>Multicrustacea</taxon>
        <taxon>Malacostraca</taxon>
        <taxon>Eumalacostraca</taxon>
        <taxon>Eucarida</taxon>
        <taxon>Decapoda</taxon>
        <taxon>Pleocyemata</taxon>
        <taxon>Brachyura</taxon>
        <taxon>Eubrachyura</taxon>
        <taxon>Portunoidea</taxon>
        <taxon>Portunidae</taxon>
        <taxon>Portuninae</taxon>
        <taxon>Portunus</taxon>
    </lineage>
</organism>